<comment type="caution">
    <text evidence="12">The sequence shown here is derived from an EMBL/GenBank/DDBJ whole genome shotgun (WGS) entry which is preliminary data.</text>
</comment>
<dbReference type="AlphaFoldDB" id="A0A398DE76"/>
<dbReference type="GO" id="GO:0140078">
    <property type="term" value="F:class I DNA-(apurinic or apyrimidinic site) endonuclease activity"/>
    <property type="evidence" value="ECO:0007669"/>
    <property type="project" value="UniProtKB-EC"/>
</dbReference>
<evidence type="ECO:0000256" key="10">
    <source>
        <dbReference type="HAMAP-Rule" id="MF_00942"/>
    </source>
</evidence>
<proteinExistence type="inferred from homology"/>
<dbReference type="EMBL" id="QXIW01000023">
    <property type="protein sequence ID" value="RIE13405.1"/>
    <property type="molecule type" value="Genomic_DNA"/>
</dbReference>
<evidence type="ECO:0000313" key="12">
    <source>
        <dbReference type="EMBL" id="RIE13405.1"/>
    </source>
</evidence>
<dbReference type="SUPFAM" id="SSF48150">
    <property type="entry name" value="DNA-glycosylase"/>
    <property type="match status" value="1"/>
</dbReference>
<evidence type="ECO:0000259" key="11">
    <source>
        <dbReference type="SMART" id="SM00478"/>
    </source>
</evidence>
<dbReference type="EC" id="4.2.99.18" evidence="10"/>
<dbReference type="Pfam" id="PF00730">
    <property type="entry name" value="HhH-GPD"/>
    <property type="match status" value="1"/>
</dbReference>
<evidence type="ECO:0000256" key="6">
    <source>
        <dbReference type="ARBA" id="ARBA00023004"/>
    </source>
</evidence>
<feature type="binding site" evidence="10">
    <location>
        <position position="202"/>
    </location>
    <ligand>
        <name>[4Fe-4S] cluster</name>
        <dbReference type="ChEBI" id="CHEBI:49883"/>
    </ligand>
</feature>
<dbReference type="GO" id="GO:0046872">
    <property type="term" value="F:metal ion binding"/>
    <property type="evidence" value="ECO:0007669"/>
    <property type="project" value="UniProtKB-KW"/>
</dbReference>
<feature type="binding site" evidence="10">
    <location>
        <position position="192"/>
    </location>
    <ligand>
        <name>[4Fe-4S] cluster</name>
        <dbReference type="ChEBI" id="CHEBI:49883"/>
    </ligand>
</feature>
<dbReference type="EMBL" id="QXIX01000038">
    <property type="protein sequence ID" value="RIE13565.1"/>
    <property type="molecule type" value="Genomic_DNA"/>
</dbReference>
<accession>A0A398DE76</accession>
<keyword evidence="6 10" id="KW-0408">Iron</keyword>
<dbReference type="GO" id="GO:0003677">
    <property type="term" value="F:DNA binding"/>
    <property type="evidence" value="ECO:0007669"/>
    <property type="project" value="UniProtKB-UniRule"/>
</dbReference>
<gene>
    <name evidence="10 12" type="primary">nth</name>
    <name evidence="13" type="ORF">SMC2_05025</name>
    <name evidence="12" type="ORF">SMC3_04245</name>
</gene>
<keyword evidence="14" id="KW-1185">Reference proteome</keyword>
<dbReference type="SMART" id="SM00478">
    <property type="entry name" value="ENDO3c"/>
    <property type="match status" value="1"/>
</dbReference>
<dbReference type="InterPro" id="IPR005759">
    <property type="entry name" value="Nth"/>
</dbReference>
<keyword evidence="10" id="KW-0238">DNA-binding</keyword>
<feature type="binding site" evidence="10">
    <location>
        <position position="208"/>
    </location>
    <ligand>
        <name>[4Fe-4S] cluster</name>
        <dbReference type="ChEBI" id="CHEBI:49883"/>
    </ligand>
</feature>
<protein>
    <recommendedName>
        <fullName evidence="10">Endonuclease III</fullName>
        <ecNumber evidence="10">4.2.99.18</ecNumber>
    </recommendedName>
    <alternativeName>
        <fullName evidence="10">DNA-(apurinic or apyrimidinic site) lyase</fullName>
    </alternativeName>
</protein>
<dbReference type="GO" id="GO:0006285">
    <property type="term" value="P:base-excision repair, AP site formation"/>
    <property type="evidence" value="ECO:0007669"/>
    <property type="project" value="TreeGrafter"/>
</dbReference>
<dbReference type="InterPro" id="IPR011257">
    <property type="entry name" value="DNA_glycosylase"/>
</dbReference>
<comment type="similarity">
    <text evidence="1 10">Belongs to the Nth/MutY family.</text>
</comment>
<sequence>MEMAFTAQKHVRQVVATLEKTYPGRGTALEFKDPWQLLTATILSAQCTDVMVNKVTPRLFAAYPSVCALGHADILAVEAIVKPTGFFHNKAKAIIAESLELCEKWGGTVTPEMDFLTGLPGVGRKTANVVLAHAFGKQAVVVDTHVKRLTYRIGLSESLVPEKVEQDIMAAVAESHWNSLCDALIAHGRSTCNARRPDCDACTITGLCPKNGVPEAKVPR</sequence>
<evidence type="ECO:0000313" key="14">
    <source>
        <dbReference type="Proteomes" id="UP000265724"/>
    </source>
</evidence>
<evidence type="ECO:0000256" key="5">
    <source>
        <dbReference type="ARBA" id="ARBA00022801"/>
    </source>
</evidence>
<evidence type="ECO:0000256" key="2">
    <source>
        <dbReference type="ARBA" id="ARBA00022485"/>
    </source>
</evidence>
<dbReference type="Gene3D" id="1.10.1670.10">
    <property type="entry name" value="Helix-hairpin-Helix base-excision DNA repair enzymes (C-terminal)"/>
    <property type="match status" value="1"/>
</dbReference>
<organism evidence="12 15">
    <name type="scientific">Candidatus Cryosericum hinesii</name>
    <dbReference type="NCBI Taxonomy" id="2290915"/>
    <lineage>
        <taxon>Bacteria</taxon>
        <taxon>Pseudomonadati</taxon>
        <taxon>Caldisericota/Cryosericota group</taxon>
        <taxon>Candidatus Cryosericota</taxon>
        <taxon>Candidatus Cryosericia</taxon>
        <taxon>Candidatus Cryosericales</taxon>
        <taxon>Candidatus Cryosericaceae</taxon>
        <taxon>Candidatus Cryosericum</taxon>
    </lineage>
</organism>
<dbReference type="GO" id="GO:0051539">
    <property type="term" value="F:4 iron, 4 sulfur cluster binding"/>
    <property type="evidence" value="ECO:0007669"/>
    <property type="project" value="UniProtKB-UniRule"/>
</dbReference>
<dbReference type="NCBIfam" id="TIGR01083">
    <property type="entry name" value="nth"/>
    <property type="match status" value="1"/>
</dbReference>
<comment type="function">
    <text evidence="10">DNA repair enzyme that has both DNA N-glycosylase activity and AP-lyase activity. The DNA N-glycosylase activity releases various damaged pyrimidines from DNA by cleaving the N-glycosidic bond, leaving an AP (apurinic/apyrimidinic) site. The AP-lyase activity cleaves the phosphodiester bond 3' to the AP site by a beta-elimination, leaving a 3'-terminal unsaturated sugar and a product with a terminal 5'-phosphate.</text>
</comment>
<evidence type="ECO:0000256" key="8">
    <source>
        <dbReference type="ARBA" id="ARBA00023204"/>
    </source>
</evidence>
<dbReference type="GO" id="GO:0019104">
    <property type="term" value="F:DNA N-glycosylase activity"/>
    <property type="evidence" value="ECO:0007669"/>
    <property type="project" value="UniProtKB-UniRule"/>
</dbReference>
<reference evidence="14 15" key="1">
    <citation type="submission" date="2018-09" db="EMBL/GenBank/DDBJ databases">
        <title>Discovery and Ecogenomic Context for Candidatus Cryosericales, a Global Caldiserica Order Active in Thawing Permafrost.</title>
        <authorList>
            <person name="Martinez M.A."/>
            <person name="Woodcroft B.J."/>
            <person name="Ignacio Espinoza J.C."/>
            <person name="Zayed A."/>
            <person name="Singleton C.M."/>
            <person name="Boyd J."/>
            <person name="Li Y.-F."/>
            <person name="Purvine S."/>
            <person name="Maughan H."/>
            <person name="Hodgkins S.B."/>
            <person name="Anderson D."/>
            <person name="Sederholm M."/>
            <person name="Temperton B."/>
            <person name="Saleska S.R."/>
            <person name="Tyson G.W."/>
            <person name="Rich V.I."/>
        </authorList>
    </citation>
    <scope>NUCLEOTIDE SEQUENCE [LARGE SCALE GENOMIC DNA]</scope>
    <source>
        <strain evidence="13 14">SMC2</strain>
        <strain evidence="12 15">SMC3</strain>
    </source>
</reference>
<keyword evidence="9 10" id="KW-0326">Glycosidase</keyword>
<keyword evidence="12" id="KW-0255">Endonuclease</keyword>
<dbReference type="CDD" id="cd00056">
    <property type="entry name" value="ENDO3c"/>
    <property type="match status" value="1"/>
</dbReference>
<dbReference type="PANTHER" id="PTHR10359:SF18">
    <property type="entry name" value="ENDONUCLEASE III"/>
    <property type="match status" value="1"/>
</dbReference>
<name>A0A398DE76_9BACT</name>
<keyword evidence="8 10" id="KW-0234">DNA repair</keyword>
<evidence type="ECO:0000256" key="1">
    <source>
        <dbReference type="ARBA" id="ARBA00008343"/>
    </source>
</evidence>
<dbReference type="InterPro" id="IPR003265">
    <property type="entry name" value="HhH-GPD_domain"/>
</dbReference>
<dbReference type="PIRSF" id="PIRSF001435">
    <property type="entry name" value="Nth"/>
    <property type="match status" value="1"/>
</dbReference>
<keyword evidence="3 10" id="KW-0479">Metal-binding</keyword>
<comment type="catalytic activity">
    <reaction evidence="10">
        <text>2'-deoxyribonucleotide-(2'-deoxyribose 5'-phosphate)-2'-deoxyribonucleotide-DNA = a 3'-end 2'-deoxyribonucleotide-(2,3-dehydro-2,3-deoxyribose 5'-phosphate)-DNA + a 5'-end 5'-phospho-2'-deoxyribonucleoside-DNA + H(+)</text>
        <dbReference type="Rhea" id="RHEA:66592"/>
        <dbReference type="Rhea" id="RHEA-COMP:13180"/>
        <dbReference type="Rhea" id="RHEA-COMP:16897"/>
        <dbReference type="Rhea" id="RHEA-COMP:17067"/>
        <dbReference type="ChEBI" id="CHEBI:15378"/>
        <dbReference type="ChEBI" id="CHEBI:136412"/>
        <dbReference type="ChEBI" id="CHEBI:157695"/>
        <dbReference type="ChEBI" id="CHEBI:167181"/>
        <dbReference type="EC" id="4.2.99.18"/>
    </reaction>
</comment>
<feature type="domain" description="HhH-GPD" evidence="11">
    <location>
        <begin position="43"/>
        <end position="190"/>
    </location>
</feature>
<keyword evidence="7 10" id="KW-0411">Iron-sulfur</keyword>
<keyword evidence="2 10" id="KW-0004">4Fe-4S</keyword>
<evidence type="ECO:0000256" key="3">
    <source>
        <dbReference type="ARBA" id="ARBA00022723"/>
    </source>
</evidence>
<keyword evidence="12" id="KW-0540">Nuclease</keyword>
<dbReference type="InterPro" id="IPR023170">
    <property type="entry name" value="HhH_base_excis_C"/>
</dbReference>
<comment type="cofactor">
    <cofactor evidence="10">
        <name>[4Fe-4S] cluster</name>
        <dbReference type="ChEBI" id="CHEBI:49883"/>
    </cofactor>
    <text evidence="10">Binds 1 [4Fe-4S] cluster.</text>
</comment>
<dbReference type="PANTHER" id="PTHR10359">
    <property type="entry name" value="A/G-SPECIFIC ADENINE GLYCOSYLASE/ENDONUCLEASE III"/>
    <property type="match status" value="1"/>
</dbReference>
<evidence type="ECO:0000313" key="13">
    <source>
        <dbReference type="EMBL" id="RIE13565.1"/>
    </source>
</evidence>
<feature type="binding site" evidence="10">
    <location>
        <position position="199"/>
    </location>
    <ligand>
        <name>[4Fe-4S] cluster</name>
        <dbReference type="ChEBI" id="CHEBI:49883"/>
    </ligand>
</feature>
<dbReference type="Proteomes" id="UP000265724">
    <property type="component" value="Unassembled WGS sequence"/>
</dbReference>
<evidence type="ECO:0000256" key="9">
    <source>
        <dbReference type="ARBA" id="ARBA00023295"/>
    </source>
</evidence>
<keyword evidence="5 10" id="KW-0378">Hydrolase</keyword>
<keyword evidence="10" id="KW-0456">Lyase</keyword>
<keyword evidence="4 10" id="KW-0227">DNA damage</keyword>
<evidence type="ECO:0000256" key="7">
    <source>
        <dbReference type="ARBA" id="ARBA00023014"/>
    </source>
</evidence>
<evidence type="ECO:0000313" key="15">
    <source>
        <dbReference type="Proteomes" id="UP000266042"/>
    </source>
</evidence>
<dbReference type="Proteomes" id="UP000266042">
    <property type="component" value="Unassembled WGS sequence"/>
</dbReference>
<dbReference type="Gene3D" id="1.10.340.30">
    <property type="entry name" value="Hypothetical protein, domain 2"/>
    <property type="match status" value="1"/>
</dbReference>
<dbReference type="HAMAP" id="MF_00942">
    <property type="entry name" value="Nth"/>
    <property type="match status" value="1"/>
</dbReference>
<dbReference type="FunFam" id="1.10.340.30:FF:000001">
    <property type="entry name" value="Endonuclease III"/>
    <property type="match status" value="1"/>
</dbReference>
<evidence type="ECO:0000256" key="4">
    <source>
        <dbReference type="ARBA" id="ARBA00022763"/>
    </source>
</evidence>